<keyword evidence="3 4" id="KW-0067">ATP-binding</keyword>
<dbReference type="Pfam" id="PF00012">
    <property type="entry name" value="HSP70"/>
    <property type="match status" value="1"/>
</dbReference>
<dbReference type="PROSITE" id="PS00297">
    <property type="entry name" value="HSP70_1"/>
    <property type="match status" value="1"/>
</dbReference>
<dbReference type="PROSITE" id="PS01036">
    <property type="entry name" value="HSP70_3"/>
    <property type="match status" value="1"/>
</dbReference>
<reference evidence="7" key="1">
    <citation type="submission" date="2022-10" db="EMBL/GenBank/DDBJ databases">
        <title>Genome assembly of Pristionchus species.</title>
        <authorList>
            <person name="Yoshida K."/>
            <person name="Sommer R.J."/>
        </authorList>
    </citation>
    <scope>NUCLEOTIDE SEQUENCE [LARGE SCALE GENOMIC DNA]</scope>
    <source>
        <strain evidence="7">RS5460</strain>
    </source>
</reference>
<gene>
    <name evidence="6" type="ORF">PMAYCL1PPCAC_22131</name>
</gene>
<dbReference type="PANTHER" id="PTHR19375">
    <property type="entry name" value="HEAT SHOCK PROTEIN 70KDA"/>
    <property type="match status" value="1"/>
</dbReference>
<evidence type="ECO:0000256" key="3">
    <source>
        <dbReference type="ARBA" id="ARBA00022840"/>
    </source>
</evidence>
<dbReference type="Gene3D" id="3.30.30.30">
    <property type="match status" value="1"/>
</dbReference>
<evidence type="ECO:0000313" key="6">
    <source>
        <dbReference type="EMBL" id="GMR51936.1"/>
    </source>
</evidence>
<dbReference type="InterPro" id="IPR013126">
    <property type="entry name" value="Hsp_70_fam"/>
</dbReference>
<dbReference type="GO" id="GO:0006950">
    <property type="term" value="P:response to stress"/>
    <property type="evidence" value="ECO:0007669"/>
    <property type="project" value="UniProtKB-ARBA"/>
</dbReference>
<organism evidence="6 7">
    <name type="scientific">Pristionchus mayeri</name>
    <dbReference type="NCBI Taxonomy" id="1317129"/>
    <lineage>
        <taxon>Eukaryota</taxon>
        <taxon>Metazoa</taxon>
        <taxon>Ecdysozoa</taxon>
        <taxon>Nematoda</taxon>
        <taxon>Chromadorea</taxon>
        <taxon>Rhabditida</taxon>
        <taxon>Rhabditina</taxon>
        <taxon>Diplogasteromorpha</taxon>
        <taxon>Diplogasteroidea</taxon>
        <taxon>Neodiplogasteridae</taxon>
        <taxon>Pristionchus</taxon>
    </lineage>
</organism>
<evidence type="ECO:0000256" key="4">
    <source>
        <dbReference type="RuleBase" id="RU003322"/>
    </source>
</evidence>
<dbReference type="SUPFAM" id="SSF53067">
    <property type="entry name" value="Actin-like ATPase domain"/>
    <property type="match status" value="2"/>
</dbReference>
<dbReference type="SUPFAM" id="SSF100920">
    <property type="entry name" value="Heat shock protein 70kD (HSP70), peptide-binding domain"/>
    <property type="match status" value="1"/>
</dbReference>
<dbReference type="FunFam" id="3.90.640.10:FF:000134">
    <property type="entry name" value="Heat shock cognate 71 kDa protein"/>
    <property type="match status" value="1"/>
</dbReference>
<evidence type="ECO:0000256" key="5">
    <source>
        <dbReference type="SAM" id="MobiDB-lite"/>
    </source>
</evidence>
<dbReference type="Proteomes" id="UP001328107">
    <property type="component" value="Unassembled WGS sequence"/>
</dbReference>
<dbReference type="GO" id="GO:0140662">
    <property type="term" value="F:ATP-dependent protein folding chaperone"/>
    <property type="evidence" value="ECO:0007669"/>
    <property type="project" value="InterPro"/>
</dbReference>
<proteinExistence type="inferred from homology"/>
<keyword evidence="7" id="KW-1185">Reference proteome</keyword>
<name>A0AAN5CVS8_9BILA</name>
<dbReference type="FunFam" id="3.30.30.30:FF:000001">
    <property type="entry name" value="heat shock 70 kDa protein-like"/>
    <property type="match status" value="1"/>
</dbReference>
<protein>
    <submittedName>
        <fullName evidence="6">Uncharacterized protein</fullName>
    </submittedName>
</protein>
<dbReference type="CDD" id="cd24028">
    <property type="entry name" value="ASKHA_NBD_HSP70_HSPA1-like"/>
    <property type="match status" value="1"/>
</dbReference>
<dbReference type="GO" id="GO:0005524">
    <property type="term" value="F:ATP binding"/>
    <property type="evidence" value="ECO:0007669"/>
    <property type="project" value="UniProtKB-KW"/>
</dbReference>
<comment type="similarity">
    <text evidence="1 4">Belongs to the heat shock protein 70 family.</text>
</comment>
<dbReference type="Gene3D" id="3.90.640.10">
    <property type="entry name" value="Actin, Chain A, domain 4"/>
    <property type="match status" value="1"/>
</dbReference>
<dbReference type="PRINTS" id="PR00301">
    <property type="entry name" value="HEATSHOCK70"/>
</dbReference>
<evidence type="ECO:0000256" key="2">
    <source>
        <dbReference type="ARBA" id="ARBA00022741"/>
    </source>
</evidence>
<sequence>MINLSMSKPNAIGIDLGTSYCRVAVLKDGEVHVIQNGHGNRQTPAYVEISKHLIIGEAAGSHTGLNIHNTVYGSKRLVGNKFSDPAVQSGINHWPFAVIASDGGKPRVLVEVESEVHSYSPEEIAAMLLIDLKRSAETFLGAPVSNAVIAVPACFNESQRRSVKEAAAIAGLNVPRLVAASTIAALPLNQPGEKNVLMIDFGGGFLDVSLLKIEDGIHEVIAVAGNNHLGGEDLTTRMVEHFANEFKTIHGKDLSSDPQSQQRLRTACEQAKQSLSSSTQTSLDIHGLHEGIDFHSSITRTAFEDMCVDLWQALMVPIEELLSGHGGDTWPNMSKADVHEIALLGGSSHIPMVQKLVADALPGKRLLMCLDREHDVVRGAAMMAAILSGDQSEFLQELLLLDSAPFSLGVQTGKGAMTRLIRRNTTIPTKTSQTFTTCSDDQRRVIVKIYEGEHATTSHNNLLGIVELSGIQSAPHGVPRIEVTFDIDANHILSVYATDLKTGIQSHLMRTNDRGILAREKIENMAADHTTIELCKEQEPEYTDPNDSEPAPQAPDLDMD</sequence>
<dbReference type="AlphaFoldDB" id="A0AAN5CVS8"/>
<dbReference type="InterPro" id="IPR018181">
    <property type="entry name" value="Heat_shock_70_CS"/>
</dbReference>
<feature type="region of interest" description="Disordered" evidence="5">
    <location>
        <begin position="537"/>
        <end position="560"/>
    </location>
</feature>
<dbReference type="Gene3D" id="2.60.34.10">
    <property type="entry name" value="Substrate Binding Domain Of DNAk, Chain A, domain 1"/>
    <property type="match status" value="1"/>
</dbReference>
<comment type="caution">
    <text evidence="6">The sequence shown here is derived from an EMBL/GenBank/DDBJ whole genome shotgun (WGS) entry which is preliminary data.</text>
</comment>
<dbReference type="FunFam" id="2.60.34.10:FF:000012">
    <property type="entry name" value="Heat shock 70 kDa protein"/>
    <property type="match status" value="1"/>
</dbReference>
<dbReference type="InterPro" id="IPR029047">
    <property type="entry name" value="HSP70_peptide-bd_sf"/>
</dbReference>
<evidence type="ECO:0000256" key="1">
    <source>
        <dbReference type="ARBA" id="ARBA00007381"/>
    </source>
</evidence>
<accession>A0AAN5CVS8</accession>
<evidence type="ECO:0000313" key="7">
    <source>
        <dbReference type="Proteomes" id="UP001328107"/>
    </source>
</evidence>
<dbReference type="InterPro" id="IPR043129">
    <property type="entry name" value="ATPase_NBD"/>
</dbReference>
<keyword evidence="2 4" id="KW-0547">Nucleotide-binding</keyword>
<dbReference type="Gene3D" id="3.30.420.40">
    <property type="match status" value="2"/>
</dbReference>
<dbReference type="EMBL" id="BTRK01000005">
    <property type="protein sequence ID" value="GMR51936.1"/>
    <property type="molecule type" value="Genomic_DNA"/>
</dbReference>